<keyword evidence="3 6" id="KW-0812">Transmembrane</keyword>
<evidence type="ECO:0000256" key="1">
    <source>
        <dbReference type="ARBA" id="ARBA00004141"/>
    </source>
</evidence>
<evidence type="ECO:0000256" key="2">
    <source>
        <dbReference type="ARBA" id="ARBA00009773"/>
    </source>
</evidence>
<proteinExistence type="inferred from homology"/>
<feature type="transmembrane region" description="Helical" evidence="6">
    <location>
        <begin position="161"/>
        <end position="179"/>
    </location>
</feature>
<protein>
    <submittedName>
        <fullName evidence="7">PurR-regulated permease PerM</fullName>
    </submittedName>
</protein>
<evidence type="ECO:0000313" key="8">
    <source>
        <dbReference type="Proteomes" id="UP001230005"/>
    </source>
</evidence>
<feature type="transmembrane region" description="Helical" evidence="6">
    <location>
        <begin position="278"/>
        <end position="301"/>
    </location>
</feature>
<dbReference type="Pfam" id="PF01594">
    <property type="entry name" value="AI-2E_transport"/>
    <property type="match status" value="1"/>
</dbReference>
<evidence type="ECO:0000256" key="4">
    <source>
        <dbReference type="ARBA" id="ARBA00022989"/>
    </source>
</evidence>
<keyword evidence="5 6" id="KW-0472">Membrane</keyword>
<evidence type="ECO:0000313" key="7">
    <source>
        <dbReference type="EMBL" id="MDQ0254279.1"/>
    </source>
</evidence>
<accession>A0ABT9ZSR6</accession>
<name>A0ABT9ZSR6_9BACI</name>
<dbReference type="Proteomes" id="UP001230005">
    <property type="component" value="Unassembled WGS sequence"/>
</dbReference>
<dbReference type="EMBL" id="JAUSUG010000005">
    <property type="protein sequence ID" value="MDQ0254279.1"/>
    <property type="molecule type" value="Genomic_DNA"/>
</dbReference>
<evidence type="ECO:0000256" key="5">
    <source>
        <dbReference type="ARBA" id="ARBA00023136"/>
    </source>
</evidence>
<feature type="transmembrane region" description="Helical" evidence="6">
    <location>
        <begin position="12"/>
        <end position="32"/>
    </location>
</feature>
<sequence length="358" mass="40629">MENRLLYWIMRLGFVLLVGLVLFMFVQLLTYISPLFKLAGRIALPFILAGIIAYLLHPIVERLEKNNVPRPLSILLIYSAFIVMFVWIIFKGTPYIIQEGQDLLEQLPKMAETYRNFANTVHEQTEVLPSTFQERADGWLESVEAFIAESILQVGVFLRELVDWMLLLIVIPFIVFYLLKDINLVKKVCWYLTPERFRSEGLNLIKEVDHSLGNYIRGQLLVCAVVGLLAYIGFLIINMPYALLLAVFIGLTNIIPYFGPIIGVIPVIFIALTESLHLVILGLIVNFIVQIIEGNLLAPIIVGKTLHMHPVLIIFALIVGGEMAGVIGLIISVPILTILRVIFLHVRRLVRERKGIYT</sequence>
<feature type="transmembrane region" description="Helical" evidence="6">
    <location>
        <begin position="220"/>
        <end position="237"/>
    </location>
</feature>
<feature type="transmembrane region" description="Helical" evidence="6">
    <location>
        <begin position="243"/>
        <end position="271"/>
    </location>
</feature>
<dbReference type="PANTHER" id="PTHR21716:SF15">
    <property type="entry name" value="TRANSPORT PROTEIN YRRI-RELATED"/>
    <property type="match status" value="1"/>
</dbReference>
<keyword evidence="4 6" id="KW-1133">Transmembrane helix</keyword>
<comment type="caution">
    <text evidence="7">The sequence shown here is derived from an EMBL/GenBank/DDBJ whole genome shotgun (WGS) entry which is preliminary data.</text>
</comment>
<feature type="transmembrane region" description="Helical" evidence="6">
    <location>
        <begin position="72"/>
        <end position="90"/>
    </location>
</feature>
<evidence type="ECO:0000256" key="6">
    <source>
        <dbReference type="SAM" id="Phobius"/>
    </source>
</evidence>
<keyword evidence="8" id="KW-1185">Reference proteome</keyword>
<organism evidence="7 8">
    <name type="scientific">Evansella vedderi</name>
    <dbReference type="NCBI Taxonomy" id="38282"/>
    <lineage>
        <taxon>Bacteria</taxon>
        <taxon>Bacillati</taxon>
        <taxon>Bacillota</taxon>
        <taxon>Bacilli</taxon>
        <taxon>Bacillales</taxon>
        <taxon>Bacillaceae</taxon>
        <taxon>Evansella</taxon>
    </lineage>
</organism>
<feature type="transmembrane region" description="Helical" evidence="6">
    <location>
        <begin position="38"/>
        <end position="60"/>
    </location>
</feature>
<reference evidence="7 8" key="1">
    <citation type="submission" date="2023-07" db="EMBL/GenBank/DDBJ databases">
        <title>Genomic Encyclopedia of Type Strains, Phase IV (KMG-IV): sequencing the most valuable type-strain genomes for metagenomic binning, comparative biology and taxonomic classification.</title>
        <authorList>
            <person name="Goeker M."/>
        </authorList>
    </citation>
    <scope>NUCLEOTIDE SEQUENCE [LARGE SCALE GENOMIC DNA]</scope>
    <source>
        <strain evidence="7 8">DSM 9768</strain>
    </source>
</reference>
<comment type="subcellular location">
    <subcellularLocation>
        <location evidence="1">Membrane</location>
        <topology evidence="1">Multi-pass membrane protein</topology>
    </subcellularLocation>
</comment>
<dbReference type="PANTHER" id="PTHR21716">
    <property type="entry name" value="TRANSMEMBRANE PROTEIN"/>
    <property type="match status" value="1"/>
</dbReference>
<dbReference type="RefSeq" id="WP_307324021.1">
    <property type="nucleotide sequence ID" value="NZ_JAUSUG010000005.1"/>
</dbReference>
<dbReference type="InterPro" id="IPR002549">
    <property type="entry name" value="AI-2E-like"/>
</dbReference>
<gene>
    <name evidence="7" type="ORF">J2S74_001654</name>
</gene>
<feature type="transmembrane region" description="Helical" evidence="6">
    <location>
        <begin position="313"/>
        <end position="343"/>
    </location>
</feature>
<evidence type="ECO:0000256" key="3">
    <source>
        <dbReference type="ARBA" id="ARBA00022692"/>
    </source>
</evidence>
<comment type="similarity">
    <text evidence="2">Belongs to the autoinducer-2 exporter (AI-2E) (TC 2.A.86) family.</text>
</comment>